<reference evidence="2 3" key="1">
    <citation type="journal article" date="2024" name="IMA Fungus">
        <title>IMA Genome - F19 : A genome assembly and annotation guide to empower mycologists, including annotated draft genome sequences of Ceratocystis pirilliformis, Diaporthe australafricana, Fusarium ophioides, Paecilomyces lecythidis, and Sporothrix stenoceras.</title>
        <authorList>
            <person name="Aylward J."/>
            <person name="Wilson A.M."/>
            <person name="Visagie C.M."/>
            <person name="Spraker J."/>
            <person name="Barnes I."/>
            <person name="Buitendag C."/>
            <person name="Ceriani C."/>
            <person name="Del Mar Angel L."/>
            <person name="du Plessis D."/>
            <person name="Fuchs T."/>
            <person name="Gasser K."/>
            <person name="Kramer D."/>
            <person name="Li W."/>
            <person name="Munsamy K."/>
            <person name="Piso A."/>
            <person name="Price J.L."/>
            <person name="Sonnekus B."/>
            <person name="Thomas C."/>
            <person name="van der Nest A."/>
            <person name="van Dijk A."/>
            <person name="van Heerden A."/>
            <person name="van Vuuren N."/>
            <person name="Yilmaz N."/>
            <person name="Duong T.A."/>
            <person name="van der Merwe N.A."/>
            <person name="Wingfield M.J."/>
            <person name="Wingfield B.D."/>
        </authorList>
    </citation>
    <scope>NUCLEOTIDE SEQUENCE [LARGE SCALE GENOMIC DNA]</scope>
    <source>
        <strain evidence="2 3">CMW 18300</strain>
    </source>
</reference>
<dbReference type="Proteomes" id="UP001583177">
    <property type="component" value="Unassembled WGS sequence"/>
</dbReference>
<keyword evidence="1" id="KW-0732">Signal</keyword>
<evidence type="ECO:0000313" key="2">
    <source>
        <dbReference type="EMBL" id="KAL1874887.1"/>
    </source>
</evidence>
<feature type="signal peptide" evidence="1">
    <location>
        <begin position="1"/>
        <end position="21"/>
    </location>
</feature>
<sequence length="197" mass="21325">MLFIVYLLAALACISTSLVSAFDTVPTPGNHLLADRNPPPYVANNVSWAEDGDGNHHFCRWEGSGQLVDNDADYKLVASDCTILRYGLNFGFFRPSGSWFQVYRHWTRSTSNFTQIASFGSCAVSVALTNGSSASVSILDITSRFSRNSSELSSSYGQMWCPYLPDMGGRVYIGVAWVVGCRKAGAPVTSLPSIVSG</sequence>
<name>A0ABR3XGR7_9PEZI</name>
<evidence type="ECO:0000256" key="1">
    <source>
        <dbReference type="SAM" id="SignalP"/>
    </source>
</evidence>
<dbReference type="EMBL" id="JAWRVE010000021">
    <property type="protein sequence ID" value="KAL1874887.1"/>
    <property type="molecule type" value="Genomic_DNA"/>
</dbReference>
<evidence type="ECO:0008006" key="4">
    <source>
        <dbReference type="Google" id="ProtNLM"/>
    </source>
</evidence>
<organism evidence="2 3">
    <name type="scientific">Diaporthe australafricana</name>
    <dbReference type="NCBI Taxonomy" id="127596"/>
    <lineage>
        <taxon>Eukaryota</taxon>
        <taxon>Fungi</taxon>
        <taxon>Dikarya</taxon>
        <taxon>Ascomycota</taxon>
        <taxon>Pezizomycotina</taxon>
        <taxon>Sordariomycetes</taxon>
        <taxon>Sordariomycetidae</taxon>
        <taxon>Diaporthales</taxon>
        <taxon>Diaporthaceae</taxon>
        <taxon>Diaporthe</taxon>
    </lineage>
</organism>
<gene>
    <name evidence="2" type="ORF">Daus18300_003428</name>
</gene>
<protein>
    <recommendedName>
        <fullName evidence="4">Ecp2 effector protein domain-containing protein</fullName>
    </recommendedName>
</protein>
<accession>A0ABR3XGR7</accession>
<proteinExistence type="predicted"/>
<comment type="caution">
    <text evidence="2">The sequence shown here is derived from an EMBL/GenBank/DDBJ whole genome shotgun (WGS) entry which is preliminary data.</text>
</comment>
<evidence type="ECO:0000313" key="3">
    <source>
        <dbReference type="Proteomes" id="UP001583177"/>
    </source>
</evidence>
<feature type="chain" id="PRO_5047286624" description="Ecp2 effector protein domain-containing protein" evidence="1">
    <location>
        <begin position="22"/>
        <end position="197"/>
    </location>
</feature>
<keyword evidence="3" id="KW-1185">Reference proteome</keyword>